<dbReference type="Pfam" id="PF13374">
    <property type="entry name" value="TPR_10"/>
    <property type="match status" value="1"/>
</dbReference>
<dbReference type="PROSITE" id="PS50005">
    <property type="entry name" value="TPR"/>
    <property type="match status" value="1"/>
</dbReference>
<dbReference type="STRING" id="476157.GCA_001663155_02470"/>
<evidence type="ECO:0000256" key="1">
    <source>
        <dbReference type="PROSITE-ProRule" id="PRU00339"/>
    </source>
</evidence>
<accession>A0A562UUG1</accession>
<keyword evidence="1" id="KW-0802">TPR repeat</keyword>
<sequence>MLMTGTAILMILTAGTPSDVGYEPLLEGRDAAAVEEIQANTELAPDDPVKLINLGIAYARQGRTEEAREMFEEAMRGSDRLVLETADGEWKDSRHLARLALEMLNRGEFRTGRMAAR</sequence>
<protein>
    <submittedName>
        <fullName evidence="2">Pentatricopeptide repeat protein</fullName>
    </submittedName>
</protein>
<dbReference type="SUPFAM" id="SSF48452">
    <property type="entry name" value="TPR-like"/>
    <property type="match status" value="1"/>
</dbReference>
<dbReference type="EMBL" id="VLLK01000001">
    <property type="protein sequence ID" value="TWJ09253.1"/>
    <property type="molecule type" value="Genomic_DNA"/>
</dbReference>
<evidence type="ECO:0000313" key="2">
    <source>
        <dbReference type="EMBL" id="TWJ09253.1"/>
    </source>
</evidence>
<keyword evidence="3" id="KW-1185">Reference proteome</keyword>
<proteinExistence type="predicted"/>
<dbReference type="InterPro" id="IPR011990">
    <property type="entry name" value="TPR-like_helical_dom_sf"/>
</dbReference>
<gene>
    <name evidence="2" type="ORF">JN10_0881</name>
</gene>
<dbReference type="Proteomes" id="UP000320547">
    <property type="component" value="Unassembled WGS sequence"/>
</dbReference>
<dbReference type="OrthoDB" id="92543at2"/>
<name>A0A562UUG1_9SPHN</name>
<reference evidence="2 3" key="1">
    <citation type="submission" date="2019-07" db="EMBL/GenBank/DDBJ databases">
        <title>Genomic Encyclopedia of Archaeal and Bacterial Type Strains, Phase II (KMG-II): from individual species to whole genera.</title>
        <authorList>
            <person name="Goeker M."/>
        </authorList>
    </citation>
    <scope>NUCLEOTIDE SEQUENCE [LARGE SCALE GENOMIC DNA]</scope>
    <source>
        <strain evidence="2 3">ATCC BAA-2084</strain>
    </source>
</reference>
<comment type="caution">
    <text evidence="2">The sequence shown here is derived from an EMBL/GenBank/DDBJ whole genome shotgun (WGS) entry which is preliminary data.</text>
</comment>
<dbReference type="AlphaFoldDB" id="A0A562UUG1"/>
<evidence type="ECO:0000313" key="3">
    <source>
        <dbReference type="Proteomes" id="UP000320547"/>
    </source>
</evidence>
<organism evidence="2 3">
    <name type="scientific">Altererythrobacter ishigakiensis</name>
    <dbReference type="NCBI Taxonomy" id="476157"/>
    <lineage>
        <taxon>Bacteria</taxon>
        <taxon>Pseudomonadati</taxon>
        <taxon>Pseudomonadota</taxon>
        <taxon>Alphaproteobacteria</taxon>
        <taxon>Sphingomonadales</taxon>
        <taxon>Erythrobacteraceae</taxon>
        <taxon>Altererythrobacter</taxon>
    </lineage>
</organism>
<feature type="repeat" description="TPR" evidence="1">
    <location>
        <begin position="48"/>
        <end position="81"/>
    </location>
</feature>
<dbReference type="Gene3D" id="1.25.40.10">
    <property type="entry name" value="Tetratricopeptide repeat domain"/>
    <property type="match status" value="1"/>
</dbReference>
<dbReference type="InterPro" id="IPR019734">
    <property type="entry name" value="TPR_rpt"/>
</dbReference>